<evidence type="ECO:0000313" key="3">
    <source>
        <dbReference type="Proteomes" id="UP000830729"/>
    </source>
</evidence>
<proteinExistence type="predicted"/>
<keyword evidence="1" id="KW-0812">Transmembrane</keyword>
<name>A0A8U0I1Y5_9EURY</name>
<keyword evidence="3" id="KW-1185">Reference proteome</keyword>
<accession>A0A8U0I1Y5</accession>
<feature type="transmembrane region" description="Helical" evidence="1">
    <location>
        <begin position="88"/>
        <end position="107"/>
    </location>
</feature>
<dbReference type="Proteomes" id="UP000830729">
    <property type="component" value="Plasmid unnamed4"/>
</dbReference>
<dbReference type="RefSeq" id="WP_248653250.1">
    <property type="nucleotide sequence ID" value="NZ_CP096663.1"/>
</dbReference>
<dbReference type="GeneID" id="73047634"/>
<reference evidence="2 3" key="1">
    <citation type="submission" date="2022-04" db="EMBL/GenBank/DDBJ databases">
        <title>Diverse halophilic archaea isolated from saline environments.</title>
        <authorList>
            <person name="Cui H.-L."/>
        </authorList>
    </citation>
    <scope>NUCLEOTIDE SEQUENCE [LARGE SCALE GENOMIC DNA]</scope>
    <source>
        <strain evidence="2 3">XZYJT49</strain>
        <plasmid evidence="2 3">unnamed4</plasmid>
    </source>
</reference>
<dbReference type="KEGG" id="halx:M0R89_22930"/>
<keyword evidence="1" id="KW-0472">Membrane</keyword>
<protein>
    <submittedName>
        <fullName evidence="2">Uncharacterized protein</fullName>
    </submittedName>
</protein>
<evidence type="ECO:0000313" key="2">
    <source>
        <dbReference type="EMBL" id="UPV77227.1"/>
    </source>
</evidence>
<geneLocation type="plasmid" evidence="2 3">
    <name>unnamed4</name>
</geneLocation>
<evidence type="ECO:0000256" key="1">
    <source>
        <dbReference type="SAM" id="Phobius"/>
    </source>
</evidence>
<organism evidence="2 3">
    <name type="scientific">Halorussus limi</name>
    <dbReference type="NCBI Taxonomy" id="2938695"/>
    <lineage>
        <taxon>Archaea</taxon>
        <taxon>Methanobacteriati</taxon>
        <taxon>Methanobacteriota</taxon>
        <taxon>Stenosarchaea group</taxon>
        <taxon>Halobacteria</taxon>
        <taxon>Halobacteriales</taxon>
        <taxon>Haladaptataceae</taxon>
        <taxon>Halorussus</taxon>
    </lineage>
</organism>
<dbReference type="AlphaFoldDB" id="A0A8U0I1Y5"/>
<gene>
    <name evidence="2" type="ORF">M0R89_22930</name>
</gene>
<keyword evidence="1" id="KW-1133">Transmembrane helix</keyword>
<dbReference type="EMBL" id="CP096663">
    <property type="protein sequence ID" value="UPV77227.1"/>
    <property type="molecule type" value="Genomic_DNA"/>
</dbReference>
<sequence length="114" mass="12310">MNDASRFALSVLIGALAFVYTIVTTGTLLFSIGVGVIIINGSIVILRPEVWNWLLYGGTARNEGQFVITTMTSVFLILEFTNNSAEFGTIHILTVVVALTVGVSSGLHNQQHKE</sequence>
<feature type="transmembrane region" description="Helical" evidence="1">
    <location>
        <begin position="7"/>
        <end position="23"/>
    </location>
</feature>
<keyword evidence="2" id="KW-0614">Plasmid</keyword>